<dbReference type="Pfam" id="PF04855">
    <property type="entry name" value="SNF5"/>
    <property type="match status" value="1"/>
</dbReference>
<dbReference type="PANTHER" id="PTHR10019">
    <property type="entry name" value="SNF5"/>
    <property type="match status" value="1"/>
</dbReference>
<evidence type="ECO:0000256" key="3">
    <source>
        <dbReference type="ARBA" id="ARBA00023015"/>
    </source>
</evidence>
<evidence type="ECO:0000256" key="2">
    <source>
        <dbReference type="ARBA" id="ARBA00010239"/>
    </source>
</evidence>
<dbReference type="GO" id="GO:0000228">
    <property type="term" value="C:nuclear chromosome"/>
    <property type="evidence" value="ECO:0007669"/>
    <property type="project" value="InterPro"/>
</dbReference>
<comment type="similarity">
    <text evidence="2">Belongs to the SNF5 family.</text>
</comment>
<dbReference type="Proteomes" id="UP000183567">
    <property type="component" value="Unassembled WGS sequence"/>
</dbReference>
<protein>
    <recommendedName>
        <fullName evidence="9">SNF5-domain-containing protein</fullName>
    </recommendedName>
</protein>
<accession>A0A1J8R1J7</accession>
<keyword evidence="8" id="KW-1185">Reference proteome</keyword>
<evidence type="ECO:0000256" key="4">
    <source>
        <dbReference type="ARBA" id="ARBA00023163"/>
    </source>
</evidence>
<reference evidence="7 8" key="1">
    <citation type="submission" date="2016-03" db="EMBL/GenBank/DDBJ databases">
        <title>Comparative genomics of the ectomycorrhizal sister species Rhizopogon vinicolor and Rhizopogon vesiculosus (Basidiomycota: Boletales) reveals a divergence of the mating type B locus.</title>
        <authorList>
            <person name="Mujic A.B."/>
            <person name="Kuo A."/>
            <person name="Tritt A."/>
            <person name="Lipzen A."/>
            <person name="Chen C."/>
            <person name="Johnson J."/>
            <person name="Sharma A."/>
            <person name="Barry K."/>
            <person name="Grigoriev I.V."/>
            <person name="Spatafora J.W."/>
        </authorList>
    </citation>
    <scope>NUCLEOTIDE SEQUENCE [LARGE SCALE GENOMIC DNA]</scope>
    <source>
        <strain evidence="7 8">AM-OR11-056</strain>
    </source>
</reference>
<comment type="caution">
    <text evidence="7">The sequence shown here is derived from an EMBL/GenBank/DDBJ whole genome shotgun (WGS) entry which is preliminary data.</text>
</comment>
<keyword evidence="4" id="KW-0804">Transcription</keyword>
<dbReference type="AlphaFoldDB" id="A0A1J8R1J7"/>
<sequence length="569" mass="62697">MTDATSSTAYPTNMTNLTDLQLRQTITQLSNAANNPTNQFQHYVSPAPQQSTSKAYLKNVHTWSTTNANKTPGGRTRHRTAKSSAPPAPQPVTTAHVYQPPPPVVIPAVPTAPALPPNPPRNPLPVVPQALHSTYPSRLRTGTTLLVQPILTQPSAAVGNTRASTRRGGMINYAEPGSGDEFPDAGALESDDSDFVASGGVRTTLRTRRQLGTGMSVFHSGSGVSTPQPTQAPGRSTPVHMQNDKGELDQSYLGMIPPSRFIKQKPIVPTAHEYPSPDMLHAQAQTRASLVPIRVEFETETLRIRDCFVWNLNETLVKPESFAKVFCADLDLPVIPWAETVANQIRAQLEDHEGVASMDLGVDHAMDLDPYAESGDEIPECRVILSIDVQIATYHLLDHIEWDLLSPLTPEAFASQLCTELGLSGEALPLIAHAIHEELIKHKKDAIEWGVIGGDKEAEGMKDKTGLGMGWGRTKGPKILHSVWREWTEAEEFRTRFEVLTAEEVERREIEKERASRYDHALDFEAMFLLCANSSTDGYVVRRPNSKPQGPGDDEFWMQKGKFFTLFLL</sequence>
<keyword evidence="5" id="KW-0539">Nucleus</keyword>
<name>A0A1J8R1J7_9AGAM</name>
<evidence type="ECO:0000313" key="8">
    <source>
        <dbReference type="Proteomes" id="UP000183567"/>
    </source>
</evidence>
<feature type="region of interest" description="Disordered" evidence="6">
    <location>
        <begin position="64"/>
        <end position="93"/>
    </location>
</feature>
<dbReference type="STRING" id="180088.A0A1J8R1J7"/>
<gene>
    <name evidence="7" type="ORF">AZE42_04872</name>
</gene>
<dbReference type="OrthoDB" id="10258327at2759"/>
<proteinExistence type="inferred from homology"/>
<evidence type="ECO:0000256" key="5">
    <source>
        <dbReference type="ARBA" id="ARBA00023242"/>
    </source>
</evidence>
<feature type="region of interest" description="Disordered" evidence="6">
    <location>
        <begin position="217"/>
        <end position="238"/>
    </location>
</feature>
<evidence type="ECO:0008006" key="9">
    <source>
        <dbReference type="Google" id="ProtNLM"/>
    </source>
</evidence>
<organism evidence="7 8">
    <name type="scientific">Rhizopogon vesiculosus</name>
    <dbReference type="NCBI Taxonomy" id="180088"/>
    <lineage>
        <taxon>Eukaryota</taxon>
        <taxon>Fungi</taxon>
        <taxon>Dikarya</taxon>
        <taxon>Basidiomycota</taxon>
        <taxon>Agaricomycotina</taxon>
        <taxon>Agaricomycetes</taxon>
        <taxon>Agaricomycetidae</taxon>
        <taxon>Boletales</taxon>
        <taxon>Suillineae</taxon>
        <taxon>Rhizopogonaceae</taxon>
        <taxon>Rhizopogon</taxon>
    </lineage>
</organism>
<feature type="compositionally biased region" description="Polar residues" evidence="6">
    <location>
        <begin position="222"/>
        <end position="234"/>
    </location>
</feature>
<dbReference type="GO" id="GO:0006338">
    <property type="term" value="P:chromatin remodeling"/>
    <property type="evidence" value="ECO:0007669"/>
    <property type="project" value="InterPro"/>
</dbReference>
<dbReference type="EMBL" id="LVVM01001816">
    <property type="protein sequence ID" value="OJA17772.1"/>
    <property type="molecule type" value="Genomic_DNA"/>
</dbReference>
<dbReference type="InterPro" id="IPR006939">
    <property type="entry name" value="SNF5"/>
</dbReference>
<evidence type="ECO:0000256" key="6">
    <source>
        <dbReference type="SAM" id="MobiDB-lite"/>
    </source>
</evidence>
<comment type="subcellular location">
    <subcellularLocation>
        <location evidence="1">Nucleus</location>
    </subcellularLocation>
</comment>
<keyword evidence="3" id="KW-0805">Transcription regulation</keyword>
<evidence type="ECO:0000313" key="7">
    <source>
        <dbReference type="EMBL" id="OJA17772.1"/>
    </source>
</evidence>
<evidence type="ECO:0000256" key="1">
    <source>
        <dbReference type="ARBA" id="ARBA00004123"/>
    </source>
</evidence>